<keyword evidence="5" id="KW-0411">Iron-sulfur</keyword>
<organism evidence="14 15">
    <name type="scientific">Silvibacterium bohemicum</name>
    <dbReference type="NCBI Taxonomy" id="1577686"/>
    <lineage>
        <taxon>Bacteria</taxon>
        <taxon>Pseudomonadati</taxon>
        <taxon>Acidobacteriota</taxon>
        <taxon>Terriglobia</taxon>
        <taxon>Terriglobales</taxon>
        <taxon>Acidobacteriaceae</taxon>
        <taxon>Silvibacterium</taxon>
    </lineage>
</organism>
<evidence type="ECO:0000259" key="13">
    <source>
        <dbReference type="PROSITE" id="PS51379"/>
    </source>
</evidence>
<dbReference type="InterPro" id="IPR005720">
    <property type="entry name" value="Dihydroorotate_DH_cat"/>
</dbReference>
<gene>
    <name evidence="14" type="ORF">HNQ77_004115</name>
</gene>
<dbReference type="OrthoDB" id="9794954at2"/>
<comment type="similarity">
    <text evidence="1">Belongs to the dihydropyrimidine dehydrogenase family.</text>
</comment>
<evidence type="ECO:0000256" key="11">
    <source>
        <dbReference type="ARBA" id="ARBA00049714"/>
    </source>
</evidence>
<dbReference type="Pfam" id="PF01180">
    <property type="entry name" value="DHO_dh"/>
    <property type="match status" value="1"/>
</dbReference>
<dbReference type="GO" id="GO:0051536">
    <property type="term" value="F:iron-sulfur cluster binding"/>
    <property type="evidence" value="ECO:0007669"/>
    <property type="project" value="UniProtKB-KW"/>
</dbReference>
<dbReference type="GO" id="GO:0004159">
    <property type="term" value="F:dihydropyrimidine dehydrogenase (NAD+) activity"/>
    <property type="evidence" value="ECO:0007669"/>
    <property type="project" value="UniProtKB-EC"/>
</dbReference>
<evidence type="ECO:0000256" key="6">
    <source>
        <dbReference type="ARBA" id="ARBA00030119"/>
    </source>
</evidence>
<keyword evidence="4" id="KW-0408">Iron</keyword>
<dbReference type="RefSeq" id="WP_050058381.1">
    <property type="nucleotide sequence ID" value="NZ_JACHEK010000009.1"/>
</dbReference>
<dbReference type="SUPFAM" id="SSF54862">
    <property type="entry name" value="4Fe-4S ferredoxins"/>
    <property type="match status" value="1"/>
</dbReference>
<dbReference type="Pfam" id="PF12838">
    <property type="entry name" value="Fer4_7"/>
    <property type="match status" value="1"/>
</dbReference>
<dbReference type="SUPFAM" id="SSF51395">
    <property type="entry name" value="FMN-linked oxidoreductases"/>
    <property type="match status" value="1"/>
</dbReference>
<dbReference type="Gene3D" id="3.30.70.20">
    <property type="match status" value="2"/>
</dbReference>
<evidence type="ECO:0000256" key="8">
    <source>
        <dbReference type="ARBA" id="ARBA00047685"/>
    </source>
</evidence>
<dbReference type="PANTHER" id="PTHR43073">
    <property type="entry name" value="DIHYDROPYRIMIDINE DEHYDROGENASE [NADP(+)]"/>
    <property type="match status" value="1"/>
</dbReference>
<dbReference type="PANTHER" id="PTHR43073:SF2">
    <property type="entry name" value="DIHYDROPYRIMIDINE DEHYDROGENASE [NADP(+)]"/>
    <property type="match status" value="1"/>
</dbReference>
<keyword evidence="3 14" id="KW-0560">Oxidoreductase</keyword>
<dbReference type="PROSITE" id="PS00198">
    <property type="entry name" value="4FE4S_FER_1"/>
    <property type="match status" value="1"/>
</dbReference>
<dbReference type="InterPro" id="IPR013785">
    <property type="entry name" value="Aldolase_TIM"/>
</dbReference>
<keyword evidence="2" id="KW-0479">Metal-binding</keyword>
<dbReference type="NCBIfam" id="NF006183">
    <property type="entry name" value="PRK08318.1"/>
    <property type="match status" value="1"/>
</dbReference>
<dbReference type="FunFam" id="3.20.20.70:FF:000027">
    <property type="entry name" value="Dihydropyrimidine dehydrogenase [NADP(+)]"/>
    <property type="match status" value="1"/>
</dbReference>
<dbReference type="PROSITE" id="PS51379">
    <property type="entry name" value="4FE4S_FER_2"/>
    <property type="match status" value="2"/>
</dbReference>
<name>A0A841JXK5_9BACT</name>
<sequence length="468" mass="50315">MSDVSLAVNFSGIASPNPFWLASAPPTNTGEQIMRAFDAGWGGAVWKTIGAQVTNTCSRYSSIDWNGQRMMGLNNIELISDRPLEVNLREIAEVKRLYPRHAVIASLMVESTREAWHTIVQQAEDAGADGLELNFGCPHGMSERGMGSAVGQVPEYTEMITAWVKEKARTPVIVKLTPNISDIRVIARAAKQGGADAVSAINTINSITGIDLDTFTARPNVDGKSSHGGYCGPAVKPIALNMVQQVAADSAIPISGIGGIANWRDAAEFILLGCGTVQVCTAAMHYGYRIVEDMIDGLEGWMREKGFASIEDFRGLTIPRVTEWKHLNLNYKIVAHIDEAKCIGCDLCYIACWDGAHQCIHLDRVTGPVDGPIELHSTPASIEAAAHAAIAMTPIPKLDAHALRGAKGSTPLARIPRVDDTECVGCNLCSLVCPVDQCITMVEVPTGLPAESWEERSQGARCAPPVQF</sequence>
<dbReference type="EMBL" id="JACHEK010000009">
    <property type="protein sequence ID" value="MBB6146143.1"/>
    <property type="molecule type" value="Genomic_DNA"/>
</dbReference>
<feature type="domain" description="4Fe-4S ferredoxin-type" evidence="13">
    <location>
        <begin position="414"/>
        <end position="444"/>
    </location>
</feature>
<comment type="catalytic activity">
    <reaction evidence="8">
        <text>5,6-dihydrothymine + NAD(+) = thymine + NADH + H(+)</text>
        <dbReference type="Rhea" id="RHEA:28791"/>
        <dbReference type="ChEBI" id="CHEBI:15378"/>
        <dbReference type="ChEBI" id="CHEBI:17821"/>
        <dbReference type="ChEBI" id="CHEBI:27468"/>
        <dbReference type="ChEBI" id="CHEBI:57540"/>
        <dbReference type="ChEBI" id="CHEBI:57945"/>
        <dbReference type="EC" id="1.3.1.1"/>
    </reaction>
</comment>
<protein>
    <recommendedName>
        <fullName evidence="12">dihydrouracil dehydrogenase (NAD(+))</fullName>
        <ecNumber evidence="12">1.3.1.1</ecNumber>
    </recommendedName>
    <alternativeName>
        <fullName evidence="7">Dihydrothymine dehydrogenase</fullName>
    </alternativeName>
    <alternativeName>
        <fullName evidence="6">Dihydrouracil dehydrogenase</fullName>
    </alternativeName>
</protein>
<comment type="catalytic activity">
    <reaction evidence="9">
        <text>5,6-dihydrouracil + NAD(+) = uracil + NADH + H(+)</text>
        <dbReference type="Rhea" id="RHEA:20189"/>
        <dbReference type="ChEBI" id="CHEBI:15378"/>
        <dbReference type="ChEBI" id="CHEBI:15901"/>
        <dbReference type="ChEBI" id="CHEBI:17568"/>
        <dbReference type="ChEBI" id="CHEBI:57540"/>
        <dbReference type="ChEBI" id="CHEBI:57945"/>
        <dbReference type="EC" id="1.3.1.1"/>
    </reaction>
</comment>
<evidence type="ECO:0000256" key="12">
    <source>
        <dbReference type="ARBA" id="ARBA00049728"/>
    </source>
</evidence>
<evidence type="ECO:0000256" key="5">
    <source>
        <dbReference type="ARBA" id="ARBA00023014"/>
    </source>
</evidence>
<accession>A0A841JXK5</accession>
<evidence type="ECO:0000313" key="14">
    <source>
        <dbReference type="EMBL" id="MBB6146143.1"/>
    </source>
</evidence>
<comment type="subunit">
    <text evidence="11">Heterotetramer of 2 PreA and 2 PreT subunits.</text>
</comment>
<proteinExistence type="inferred from homology"/>
<evidence type="ECO:0000256" key="7">
    <source>
        <dbReference type="ARBA" id="ARBA00032722"/>
    </source>
</evidence>
<dbReference type="GO" id="GO:0005737">
    <property type="term" value="C:cytoplasm"/>
    <property type="evidence" value="ECO:0007669"/>
    <property type="project" value="InterPro"/>
</dbReference>
<evidence type="ECO:0000256" key="10">
    <source>
        <dbReference type="ARBA" id="ARBA00049578"/>
    </source>
</evidence>
<evidence type="ECO:0000256" key="2">
    <source>
        <dbReference type="ARBA" id="ARBA00022723"/>
    </source>
</evidence>
<evidence type="ECO:0000256" key="4">
    <source>
        <dbReference type="ARBA" id="ARBA00023004"/>
    </source>
</evidence>
<evidence type="ECO:0000256" key="1">
    <source>
        <dbReference type="ARBA" id="ARBA00010804"/>
    </source>
</evidence>
<dbReference type="GO" id="GO:0046872">
    <property type="term" value="F:metal ion binding"/>
    <property type="evidence" value="ECO:0007669"/>
    <property type="project" value="UniProtKB-KW"/>
</dbReference>
<dbReference type="AlphaFoldDB" id="A0A841JXK5"/>
<dbReference type="CDD" id="cd02940">
    <property type="entry name" value="DHPD_FMN"/>
    <property type="match status" value="1"/>
</dbReference>
<keyword evidence="15" id="KW-1185">Reference proteome</keyword>
<evidence type="ECO:0000313" key="15">
    <source>
        <dbReference type="Proteomes" id="UP000538666"/>
    </source>
</evidence>
<dbReference type="Proteomes" id="UP000538666">
    <property type="component" value="Unassembled WGS sequence"/>
</dbReference>
<evidence type="ECO:0000256" key="9">
    <source>
        <dbReference type="ARBA" id="ARBA00048792"/>
    </source>
</evidence>
<evidence type="ECO:0000256" key="3">
    <source>
        <dbReference type="ARBA" id="ARBA00023002"/>
    </source>
</evidence>
<reference evidence="14 15" key="1">
    <citation type="submission" date="2020-08" db="EMBL/GenBank/DDBJ databases">
        <title>Genomic Encyclopedia of Type Strains, Phase IV (KMG-IV): sequencing the most valuable type-strain genomes for metagenomic binning, comparative biology and taxonomic classification.</title>
        <authorList>
            <person name="Goeker M."/>
        </authorList>
    </citation>
    <scope>NUCLEOTIDE SEQUENCE [LARGE SCALE GENOMIC DNA]</scope>
    <source>
        <strain evidence="14 15">DSM 103733</strain>
    </source>
</reference>
<comment type="function">
    <text evidence="10">Involved in pyrimidine base degradation. Catalyzes physiologically the reduction of uracil to 5,6-dihydrouracil (DHU) by using NADH as a specific cosubstrate. It also catalyzes the reverse reaction and the reduction of thymine to 5,6-dihydrothymine (DHT).</text>
</comment>
<dbReference type="EC" id="1.3.1.1" evidence="12"/>
<dbReference type="InterPro" id="IPR017896">
    <property type="entry name" value="4Fe4S_Fe-S-bd"/>
</dbReference>
<dbReference type="InterPro" id="IPR017900">
    <property type="entry name" value="4Fe4S_Fe_S_CS"/>
</dbReference>
<comment type="caution">
    <text evidence="14">The sequence shown here is derived from an EMBL/GenBank/DDBJ whole genome shotgun (WGS) entry which is preliminary data.</text>
</comment>
<dbReference type="Gene3D" id="3.20.20.70">
    <property type="entry name" value="Aldolase class I"/>
    <property type="match status" value="1"/>
</dbReference>
<feature type="domain" description="4Fe-4S ferredoxin-type" evidence="13">
    <location>
        <begin position="333"/>
        <end position="362"/>
    </location>
</feature>